<evidence type="ECO:0000259" key="5">
    <source>
        <dbReference type="SMART" id="SM00382"/>
    </source>
</evidence>
<evidence type="ECO:0000313" key="6">
    <source>
        <dbReference type="EMBL" id="QEG18218.1"/>
    </source>
</evidence>
<reference evidence="6 7" key="1">
    <citation type="submission" date="2019-08" db="EMBL/GenBank/DDBJ databases">
        <title>Deep-cultivation of Planctomycetes and their phenomic and genomic characterization uncovers novel biology.</title>
        <authorList>
            <person name="Wiegand S."/>
            <person name="Jogler M."/>
            <person name="Boedeker C."/>
            <person name="Pinto D."/>
            <person name="Vollmers J."/>
            <person name="Rivas-Marin E."/>
            <person name="Kohn T."/>
            <person name="Peeters S.H."/>
            <person name="Heuer A."/>
            <person name="Rast P."/>
            <person name="Oberbeckmann S."/>
            <person name="Bunk B."/>
            <person name="Jeske O."/>
            <person name="Meyerdierks A."/>
            <person name="Storesund J.E."/>
            <person name="Kallscheuer N."/>
            <person name="Luecker S."/>
            <person name="Lage O.M."/>
            <person name="Pohl T."/>
            <person name="Merkel B.J."/>
            <person name="Hornburger P."/>
            <person name="Mueller R.-W."/>
            <person name="Bruemmer F."/>
            <person name="Labrenz M."/>
            <person name="Spormann A.M."/>
            <person name="Op den Camp H."/>
            <person name="Overmann J."/>
            <person name="Amann R."/>
            <person name="Jetten M.S.M."/>
            <person name="Mascher T."/>
            <person name="Medema M.H."/>
            <person name="Devos D.P."/>
            <person name="Kaster A.-K."/>
            <person name="Ovreas L."/>
            <person name="Rohde M."/>
            <person name="Galperin M.Y."/>
            <person name="Jogler C."/>
        </authorList>
    </citation>
    <scope>NUCLEOTIDE SEQUENCE [LARGE SCALE GENOMIC DNA]</scope>
    <source>
        <strain evidence="6 7">DSM 8797</strain>
    </source>
</reference>
<name>A0ABX5YRM7_9PLAN</name>
<dbReference type="PANTHER" id="PTHR42759">
    <property type="entry name" value="MOXR FAMILY PROTEIN"/>
    <property type="match status" value="1"/>
</dbReference>
<keyword evidence="2" id="KW-0547">Nucleotide-binding</keyword>
<feature type="domain" description="AAA+ ATPase" evidence="5">
    <location>
        <begin position="206"/>
        <end position="359"/>
    </location>
</feature>
<dbReference type="Pfam" id="PF08406">
    <property type="entry name" value="CbbQ_C"/>
    <property type="match status" value="1"/>
</dbReference>
<dbReference type="InterPro" id="IPR050764">
    <property type="entry name" value="CbbQ/NirQ/NorQ/GpvN"/>
</dbReference>
<evidence type="ECO:0000256" key="3">
    <source>
        <dbReference type="ARBA" id="ARBA00022840"/>
    </source>
</evidence>
<dbReference type="CDD" id="cd00009">
    <property type="entry name" value="AAA"/>
    <property type="match status" value="1"/>
</dbReference>
<dbReference type="SMART" id="SM00382">
    <property type="entry name" value="AAA"/>
    <property type="match status" value="1"/>
</dbReference>
<dbReference type="Proteomes" id="UP000322887">
    <property type="component" value="Chromosome"/>
</dbReference>
<dbReference type="InterPro" id="IPR003593">
    <property type="entry name" value="AAA+_ATPase"/>
</dbReference>
<sequence>METEFGGAACTNLEESAISERRDVVRDELRESSKELNRLDGKVSELLTEVQDGRYWAGWGFKSFEEFVHGECSFGLRKAQELIRVRKIFVGELGLSSEQLESIKWSKAAIVARVINEENRDKMLDALSTESLRELRERVRRMIAIQSHLEDSLVDNEPIISSAAKKNELIAESSSDSTDWRLPRPDESEFYVLPEIWEQICHTASRGKSVLLVGPSGCGKSEIVYRFAEAAGRQLDPFNFGAMSEPRSTLIGNTHLDREKGTIFQKSRFVSAIETPNACVLLDEISRAGREAFNILLPLLDRQGYLALDESEDSAIIHRAENVCFFATANIGMEYTGASELDQALTNRFSVVIHLEFPPFEQELSILLSRCSGLVTEDAEQLLQIAHLQRQQAQEGDFLTTISTRSLIEAGHQVAGGIRLSRAFRYCILNRFPEDGGDVGERARLQQLFARFVDESDDSSICDFPFIDMPGI</sequence>
<dbReference type="InterPro" id="IPR027417">
    <property type="entry name" value="P-loop_NTPase"/>
</dbReference>
<accession>A0ABX5YRM7</accession>
<evidence type="ECO:0000313" key="7">
    <source>
        <dbReference type="Proteomes" id="UP000322887"/>
    </source>
</evidence>
<dbReference type="InterPro" id="IPR001270">
    <property type="entry name" value="ClpA/B"/>
</dbReference>
<keyword evidence="4" id="KW-0175">Coiled coil</keyword>
<dbReference type="Pfam" id="PF07728">
    <property type="entry name" value="AAA_5"/>
    <property type="match status" value="1"/>
</dbReference>
<proteinExistence type="inferred from homology"/>
<gene>
    <name evidence="6" type="primary">bssE</name>
    <name evidence="6" type="ORF">GmarT_41040</name>
</gene>
<dbReference type="InterPro" id="IPR011704">
    <property type="entry name" value="ATPase_dyneun-rel_AAA"/>
</dbReference>
<dbReference type="SUPFAM" id="SSF52540">
    <property type="entry name" value="P-loop containing nucleoside triphosphate hydrolases"/>
    <property type="match status" value="1"/>
</dbReference>
<dbReference type="Gene3D" id="3.40.50.300">
    <property type="entry name" value="P-loop containing nucleotide triphosphate hydrolases"/>
    <property type="match status" value="1"/>
</dbReference>
<organism evidence="6 7">
    <name type="scientific">Gimesia maris</name>
    <dbReference type="NCBI Taxonomy" id="122"/>
    <lineage>
        <taxon>Bacteria</taxon>
        <taxon>Pseudomonadati</taxon>
        <taxon>Planctomycetota</taxon>
        <taxon>Planctomycetia</taxon>
        <taxon>Planctomycetales</taxon>
        <taxon>Planctomycetaceae</taxon>
        <taxon>Gimesia</taxon>
    </lineage>
</organism>
<dbReference type="InterPro" id="IPR013615">
    <property type="entry name" value="CbbQ_C"/>
</dbReference>
<keyword evidence="7" id="KW-1185">Reference proteome</keyword>
<protein>
    <submittedName>
        <fullName evidence="6">Chaperone BssE</fullName>
    </submittedName>
</protein>
<evidence type="ECO:0000256" key="1">
    <source>
        <dbReference type="ARBA" id="ARBA00009417"/>
    </source>
</evidence>
<evidence type="ECO:0000256" key="4">
    <source>
        <dbReference type="SAM" id="Coils"/>
    </source>
</evidence>
<dbReference type="PRINTS" id="PR00300">
    <property type="entry name" value="CLPPROTEASEA"/>
</dbReference>
<keyword evidence="3" id="KW-0067">ATP-binding</keyword>
<feature type="coiled-coil region" evidence="4">
    <location>
        <begin position="22"/>
        <end position="49"/>
    </location>
</feature>
<comment type="similarity">
    <text evidence="1">Belongs to the CbbQ/NirQ/NorQ/GpvN family.</text>
</comment>
<dbReference type="RefSeq" id="WP_002646753.1">
    <property type="nucleotide sequence ID" value="NZ_CP042910.1"/>
</dbReference>
<dbReference type="EMBL" id="CP042910">
    <property type="protein sequence ID" value="QEG18218.1"/>
    <property type="molecule type" value="Genomic_DNA"/>
</dbReference>
<evidence type="ECO:0000256" key="2">
    <source>
        <dbReference type="ARBA" id="ARBA00022741"/>
    </source>
</evidence>
<dbReference type="GeneID" id="98648588"/>
<dbReference type="PANTHER" id="PTHR42759:SF1">
    <property type="entry name" value="MAGNESIUM-CHELATASE SUBUNIT CHLD"/>
    <property type="match status" value="1"/>
</dbReference>